<accession>A0A5C3NH18</accession>
<evidence type="ECO:0000313" key="2">
    <source>
        <dbReference type="Proteomes" id="UP000305948"/>
    </source>
</evidence>
<dbReference type="GO" id="GO:0030638">
    <property type="term" value="P:polyketide metabolic process"/>
    <property type="evidence" value="ECO:0007669"/>
    <property type="project" value="InterPro"/>
</dbReference>
<reference evidence="1 2" key="1">
    <citation type="journal article" date="2019" name="Nat. Ecol. Evol.">
        <title>Megaphylogeny resolves global patterns of mushroom evolution.</title>
        <authorList>
            <person name="Varga T."/>
            <person name="Krizsan K."/>
            <person name="Foldi C."/>
            <person name="Dima B."/>
            <person name="Sanchez-Garcia M."/>
            <person name="Sanchez-Ramirez S."/>
            <person name="Szollosi G.J."/>
            <person name="Szarkandi J.G."/>
            <person name="Papp V."/>
            <person name="Albert L."/>
            <person name="Andreopoulos W."/>
            <person name="Angelini C."/>
            <person name="Antonin V."/>
            <person name="Barry K.W."/>
            <person name="Bougher N.L."/>
            <person name="Buchanan P."/>
            <person name="Buyck B."/>
            <person name="Bense V."/>
            <person name="Catcheside P."/>
            <person name="Chovatia M."/>
            <person name="Cooper J."/>
            <person name="Damon W."/>
            <person name="Desjardin D."/>
            <person name="Finy P."/>
            <person name="Geml J."/>
            <person name="Haridas S."/>
            <person name="Hughes K."/>
            <person name="Justo A."/>
            <person name="Karasinski D."/>
            <person name="Kautmanova I."/>
            <person name="Kiss B."/>
            <person name="Kocsube S."/>
            <person name="Kotiranta H."/>
            <person name="LaButti K.M."/>
            <person name="Lechner B.E."/>
            <person name="Liimatainen K."/>
            <person name="Lipzen A."/>
            <person name="Lukacs Z."/>
            <person name="Mihaltcheva S."/>
            <person name="Morgado L.N."/>
            <person name="Niskanen T."/>
            <person name="Noordeloos M.E."/>
            <person name="Ohm R.A."/>
            <person name="Ortiz-Santana B."/>
            <person name="Ovrebo C."/>
            <person name="Racz N."/>
            <person name="Riley R."/>
            <person name="Savchenko A."/>
            <person name="Shiryaev A."/>
            <person name="Soop K."/>
            <person name="Spirin V."/>
            <person name="Szebenyi C."/>
            <person name="Tomsovsky M."/>
            <person name="Tulloss R.E."/>
            <person name="Uehling J."/>
            <person name="Grigoriev I.V."/>
            <person name="Vagvolgyi C."/>
            <person name="Papp T."/>
            <person name="Martin F.M."/>
            <person name="Miettinen O."/>
            <person name="Hibbett D.S."/>
            <person name="Nagy L.G."/>
        </authorList>
    </citation>
    <scope>NUCLEOTIDE SEQUENCE [LARGE SCALE GENOMIC DNA]</scope>
    <source>
        <strain evidence="1 2">OMC1185</strain>
    </source>
</reference>
<dbReference type="Gene3D" id="3.10.450.50">
    <property type="match status" value="1"/>
</dbReference>
<dbReference type="PANTHER" id="PTHR38436:SF3">
    <property type="entry name" value="CARBOXYMETHYLENEBUTENOLIDASE-RELATED"/>
    <property type="match status" value="1"/>
</dbReference>
<gene>
    <name evidence="1" type="ORF">OE88DRAFT_1619424</name>
</gene>
<dbReference type="InterPro" id="IPR009959">
    <property type="entry name" value="Cyclase_SnoaL-like"/>
</dbReference>
<dbReference type="AlphaFoldDB" id="A0A5C3NH18"/>
<dbReference type="SUPFAM" id="SSF54427">
    <property type="entry name" value="NTF2-like"/>
    <property type="match status" value="1"/>
</dbReference>
<sequence>MASIYLNGITSNKFDPPTLVVFLPQEHSAWCSQFAEEGYNVIQLHYSASSLSASLDGLLQRVARYLASVDWALLTYGINDSDCKTLYHGFASSEYIEISRFKCAIHFSPLAEDGHDLLYINQEGRHIPTTVHLAASQEKLQASFTLLRTPDGLGYTLPTSAYHPVEVYTYPLVSASPPWPLLTKPPVSLKSGQSPSQDPYIQAATGLSYTRTLQLLRRELGPHFDLEQLWEQHTYYEFVERDAPSEFLSTIVASPYVNHIPTMTGGVGYDDLARFYKYHFTRVDVTPPDTEMITVSRTVGADRIIDEMIFKCTHTTEIDWLVPGIKPTGKPLEIALVGVVAFRGDKLTFEYWDQASVLVQLGILDDSKLPVAGAEVARKAINPFGLPSNRLMARWSSSKGLSID</sequence>
<proteinExistence type="predicted"/>
<protein>
    <recommendedName>
        <fullName evidence="3">NTF2-like protein</fullName>
    </recommendedName>
</protein>
<keyword evidence="2" id="KW-1185">Reference proteome</keyword>
<dbReference type="EMBL" id="ML213503">
    <property type="protein sequence ID" value="TFK57034.1"/>
    <property type="molecule type" value="Genomic_DNA"/>
</dbReference>
<evidence type="ECO:0008006" key="3">
    <source>
        <dbReference type="Google" id="ProtNLM"/>
    </source>
</evidence>
<name>A0A5C3NH18_9AGAM</name>
<dbReference type="PANTHER" id="PTHR38436">
    <property type="entry name" value="POLYKETIDE CYCLASE SNOAL-LIKE DOMAIN"/>
    <property type="match status" value="1"/>
</dbReference>
<organism evidence="1 2">
    <name type="scientific">Heliocybe sulcata</name>
    <dbReference type="NCBI Taxonomy" id="5364"/>
    <lineage>
        <taxon>Eukaryota</taxon>
        <taxon>Fungi</taxon>
        <taxon>Dikarya</taxon>
        <taxon>Basidiomycota</taxon>
        <taxon>Agaricomycotina</taxon>
        <taxon>Agaricomycetes</taxon>
        <taxon>Gloeophyllales</taxon>
        <taxon>Gloeophyllaceae</taxon>
        <taxon>Heliocybe</taxon>
    </lineage>
</organism>
<dbReference type="OrthoDB" id="5440at2759"/>
<dbReference type="STRING" id="5364.A0A5C3NH18"/>
<dbReference type="Proteomes" id="UP000305948">
    <property type="component" value="Unassembled WGS sequence"/>
</dbReference>
<dbReference type="InterPro" id="IPR032710">
    <property type="entry name" value="NTF2-like_dom_sf"/>
</dbReference>
<evidence type="ECO:0000313" key="1">
    <source>
        <dbReference type="EMBL" id="TFK57034.1"/>
    </source>
</evidence>